<sequence>MASHQSFFSRRQNARQPPLLSTAVANNIHHLDTTPNSPYSPPVLSAPFTPGLPQSPLLATHSGPQSPMAARPYQPQQWANSGPVGGSYMPFDHASRGPSRLTLEPTGMEASLPSPPPPYHSPSPTTARTFFQGPNTPSGPLSPALGIFPDGHGQSSTSSSPQLTVQTQFPPPPGAPRPSNRHSPRNLLSLSRLTSRNNDADTRNAQNIQTGVALDAPGSRRAHSTGAIGLAGPSSSRNNLMHSPPQSQSPWTQGMPVPPPPPGPPPTIRSQSSSRLPDRPAPLSSLPTRGAGPSTRPDAAPLSPVPPTPSDYLDDSVDRDFPTLIPSRKPRQLSVDPEDRGVSLARRPAHREASVEAIRDRRSRSRAMREGILIDVSNNDGDSESSSSGSGNSKPANLVLHRSNIPTSSGSDQRGAQSLPSSATREAPKHASEARQPGMPTPPYTPATRPRTAPNSVNRSASTQRSTMRDTDAPDRSIQSITPSRSQEDEDSFINTSLERFLDFGQREAAAATDEDRLLLFAQFVVDESKIRRERYGASFGRVASELYDTTRDMWRRQPLEPPSTAASQVAPSRDQSVDSDGIESRGQSSAALQSSAPSEAELTPATDTESFCSALERDQSNVCQSPWNDRFKPSLSPIPSMTVSTYAGDEADSRGRSASRWWEASDNGSSGTGGRRLERSKQEIKYMSLHPSVMQQALEDQAKSQGSTPNDSDSTTRASAEEYPPEKTGWHEEEPVAGPSRSSSFAAGKRPANDAPPLPSIRRSTLPALDVSRLVTLPPPYPRHYPAVSNNHPQLEAPRGVQRSLADLSELRELHGTFEDASLKKQQEVDEARQARVREFRTAVQSDIDAGRVSHGMAMEADRRFRAHEAEKTTKAVEAAYERFNKDFYEPASELLEAKLQSADETINMMTLALSSSLSSGASERAQVGGDEEPELLEQLTLLKWLFEARETLHKEQHDLTLLSHRQLRTKEKWSPAYRMLNQSAREADNLAWQQSMHALQSTWASTSNTRFQDLSSTVSEHVTRGVEAQLSAFWDVAPQLADVISRIPSSLSPSTDPTALATLDDQLRHLPILIPPTELSETPALRRFPARYLYSTLTHARNSTRQFVDAQIDLLCLQHEIRTAAMVAEVRALETARVGQGGDTDGVGEEMKGAREAEERRLTSDLKGKVGEVEAGWEDALGKGIDGARGMVRGFLERCGGWEEGLG</sequence>
<dbReference type="EMBL" id="NKHZ01000055">
    <property type="protein sequence ID" value="PNS16684.1"/>
    <property type="molecule type" value="Genomic_DNA"/>
</dbReference>
<dbReference type="InParanoid" id="A0A2K1QNI8"/>
<evidence type="ECO:0000256" key="1">
    <source>
        <dbReference type="SAM" id="MobiDB-lite"/>
    </source>
</evidence>
<feature type="compositionally biased region" description="Polar residues" evidence="1">
    <location>
        <begin position="404"/>
        <end position="424"/>
    </location>
</feature>
<feature type="region of interest" description="Disordered" evidence="1">
    <location>
        <begin position="624"/>
        <end position="678"/>
    </location>
</feature>
<feature type="compositionally biased region" description="Polar residues" evidence="1">
    <location>
        <begin position="704"/>
        <end position="719"/>
    </location>
</feature>
<feature type="compositionally biased region" description="Low complexity" evidence="1">
    <location>
        <begin position="185"/>
        <end position="197"/>
    </location>
</feature>
<feature type="compositionally biased region" description="Polar residues" evidence="1">
    <location>
        <begin position="565"/>
        <end position="575"/>
    </location>
</feature>
<comment type="caution">
    <text evidence="2">The sequence shown here is derived from an EMBL/GenBank/DDBJ whole genome shotgun (WGS) entry which is preliminary data.</text>
</comment>
<feature type="region of interest" description="Disordered" evidence="1">
    <location>
        <begin position="699"/>
        <end position="765"/>
    </location>
</feature>
<feature type="compositionally biased region" description="Basic and acidic residues" evidence="1">
    <location>
        <begin position="1151"/>
        <end position="1162"/>
    </location>
</feature>
<organism evidence="2 3">
    <name type="scientific">Sphaceloma murrayae</name>
    <dbReference type="NCBI Taxonomy" id="2082308"/>
    <lineage>
        <taxon>Eukaryota</taxon>
        <taxon>Fungi</taxon>
        <taxon>Dikarya</taxon>
        <taxon>Ascomycota</taxon>
        <taxon>Pezizomycotina</taxon>
        <taxon>Dothideomycetes</taxon>
        <taxon>Dothideomycetidae</taxon>
        <taxon>Myriangiales</taxon>
        <taxon>Elsinoaceae</taxon>
        <taxon>Sphaceloma</taxon>
    </lineage>
</organism>
<feature type="region of interest" description="Disordered" evidence="1">
    <location>
        <begin position="558"/>
        <end position="607"/>
    </location>
</feature>
<feature type="compositionally biased region" description="Polar residues" evidence="1">
    <location>
        <begin position="233"/>
        <end position="252"/>
    </location>
</feature>
<dbReference type="OrthoDB" id="5367052at2759"/>
<feature type="compositionally biased region" description="Low complexity" evidence="1">
    <location>
        <begin position="375"/>
        <end position="393"/>
    </location>
</feature>
<dbReference type="Proteomes" id="UP000243797">
    <property type="component" value="Unassembled WGS sequence"/>
</dbReference>
<gene>
    <name evidence="2" type="ORF">CAC42_4648</name>
</gene>
<feature type="compositionally biased region" description="Basic and acidic residues" evidence="1">
    <location>
        <begin position="725"/>
        <end position="735"/>
    </location>
</feature>
<name>A0A2K1QNI8_9PEZI</name>
<evidence type="ECO:0000313" key="3">
    <source>
        <dbReference type="Proteomes" id="UP000243797"/>
    </source>
</evidence>
<feature type="region of interest" description="Disordered" evidence="1">
    <location>
        <begin position="31"/>
        <end position="492"/>
    </location>
</feature>
<feature type="compositionally biased region" description="Basic and acidic residues" evidence="1">
    <location>
        <begin position="350"/>
        <end position="360"/>
    </location>
</feature>
<feature type="compositionally biased region" description="Low complexity" evidence="1">
    <location>
        <begin position="588"/>
        <end position="603"/>
    </location>
</feature>
<feature type="compositionally biased region" description="Polar residues" evidence="1">
    <location>
        <begin position="455"/>
        <end position="466"/>
    </location>
</feature>
<feature type="region of interest" description="Disordered" evidence="1">
    <location>
        <begin position="1141"/>
        <end position="1162"/>
    </location>
</feature>
<proteinExistence type="predicted"/>
<evidence type="ECO:0000313" key="2">
    <source>
        <dbReference type="EMBL" id="PNS16684.1"/>
    </source>
</evidence>
<reference evidence="2 3" key="1">
    <citation type="submission" date="2017-06" db="EMBL/GenBank/DDBJ databases">
        <title>Draft genome sequence of a variant of Elsinoe murrayae.</title>
        <authorList>
            <person name="Cheng Q."/>
        </authorList>
    </citation>
    <scope>NUCLEOTIDE SEQUENCE [LARGE SCALE GENOMIC DNA]</scope>
    <source>
        <strain evidence="2 3">CQ-2017a</strain>
    </source>
</reference>
<protein>
    <submittedName>
        <fullName evidence="2">Uncharacterized protein</fullName>
    </submittedName>
</protein>
<accession>A0A2K1QNI8</accession>
<feature type="compositionally biased region" description="Polar residues" evidence="1">
    <location>
        <begin position="125"/>
        <end position="139"/>
    </location>
</feature>
<feature type="compositionally biased region" description="Polar residues" evidence="1">
    <location>
        <begin position="153"/>
        <end position="168"/>
    </location>
</feature>
<keyword evidence="3" id="KW-1185">Reference proteome</keyword>
<dbReference type="AlphaFoldDB" id="A0A2K1QNI8"/>
<dbReference type="STRING" id="2082308.A0A2K1QNI8"/>
<feature type="compositionally biased region" description="Pro residues" evidence="1">
    <location>
        <begin position="256"/>
        <end position="267"/>
    </location>
</feature>